<dbReference type="PANTHER" id="PTHR11918">
    <property type="entry name" value="RADICAL SAM PROTEINS"/>
    <property type="match status" value="1"/>
</dbReference>
<sequence length="157" mass="17236">MTTSCIEIIEDIEDLITSQDITPKERYRGGESATPTTGGTPFRPSFGKLIWAPLTNIPCETQIYTWAYPCVLPASVADRPKAAPMLDWSVEDRELKSRNEIEAGQKQGKLVVVAGCVPQGAPKTDFLRGLSVVGVQQIDRVVEVVEETLKGKYILTV</sequence>
<evidence type="ECO:0000256" key="1">
    <source>
        <dbReference type="ARBA" id="ARBA00022679"/>
    </source>
</evidence>
<dbReference type="PANTHER" id="PTHR11918:SF45">
    <property type="entry name" value="THREONYLCARBAMOYLADENOSINE TRNA METHYLTHIOTRANSFERASE"/>
    <property type="match status" value="1"/>
</dbReference>
<dbReference type="InterPro" id="IPR013848">
    <property type="entry name" value="Methylthiotransferase_N"/>
</dbReference>
<evidence type="ECO:0000259" key="2">
    <source>
        <dbReference type="PROSITE" id="PS51449"/>
    </source>
</evidence>
<keyword evidence="4" id="KW-1185">Reference proteome</keyword>
<feature type="non-terminal residue" evidence="3">
    <location>
        <position position="157"/>
    </location>
</feature>
<organism evidence="3 4">
    <name type="scientific">Timema podura</name>
    <name type="common">Walking stick</name>
    <dbReference type="NCBI Taxonomy" id="61482"/>
    <lineage>
        <taxon>Eukaryota</taxon>
        <taxon>Metazoa</taxon>
        <taxon>Ecdysozoa</taxon>
        <taxon>Arthropoda</taxon>
        <taxon>Hexapoda</taxon>
        <taxon>Insecta</taxon>
        <taxon>Pterygota</taxon>
        <taxon>Neoptera</taxon>
        <taxon>Polyneoptera</taxon>
        <taxon>Phasmatodea</taxon>
        <taxon>Timematodea</taxon>
        <taxon>Timematoidea</taxon>
        <taxon>Timematidae</taxon>
        <taxon>Timema</taxon>
    </lineage>
</organism>
<proteinExistence type="predicted"/>
<dbReference type="Gene3D" id="3.40.50.12160">
    <property type="entry name" value="Methylthiotransferase, N-terminal domain"/>
    <property type="match status" value="1"/>
</dbReference>
<evidence type="ECO:0000313" key="3">
    <source>
        <dbReference type="EMBL" id="CAG2061483.1"/>
    </source>
</evidence>
<accession>A0ABN7P792</accession>
<dbReference type="EMBL" id="CAJPIN010016045">
    <property type="protein sequence ID" value="CAG2061483.1"/>
    <property type="molecule type" value="Genomic_DNA"/>
</dbReference>
<dbReference type="InterPro" id="IPR038135">
    <property type="entry name" value="Methylthiotransferase_N_sf"/>
</dbReference>
<name>A0ABN7P792_TIMPD</name>
<dbReference type="Proteomes" id="UP001153148">
    <property type="component" value="Unassembled WGS sequence"/>
</dbReference>
<evidence type="ECO:0000313" key="4">
    <source>
        <dbReference type="Proteomes" id="UP001153148"/>
    </source>
</evidence>
<dbReference type="PROSITE" id="PS51449">
    <property type="entry name" value="MTTASE_N"/>
    <property type="match status" value="1"/>
</dbReference>
<gene>
    <name evidence="3" type="ORF">TPAB3V08_LOCUS8437</name>
</gene>
<protein>
    <recommendedName>
        <fullName evidence="2">MTTase N-terminal domain-containing protein</fullName>
    </recommendedName>
</protein>
<feature type="domain" description="MTTase N-terminal" evidence="2">
    <location>
        <begin position="91"/>
        <end position="150"/>
    </location>
</feature>
<keyword evidence="1" id="KW-0808">Transferase</keyword>
<comment type="caution">
    <text evidence="3">The sequence shown here is derived from an EMBL/GenBank/DDBJ whole genome shotgun (WGS) entry which is preliminary data.</text>
</comment>
<reference evidence="3" key="1">
    <citation type="submission" date="2021-03" db="EMBL/GenBank/DDBJ databases">
        <authorList>
            <person name="Tran Van P."/>
        </authorList>
    </citation>
    <scope>NUCLEOTIDE SEQUENCE</scope>
</reference>